<name>A0A4P9A454_9BACT</name>
<organism evidence="2 3">
    <name type="scientific">Candidatus Nanosynbacter featherlites</name>
    <dbReference type="NCBI Taxonomy" id="2572088"/>
    <lineage>
        <taxon>Bacteria</taxon>
        <taxon>Candidatus Saccharimonadota</taxon>
        <taxon>Candidatus Saccharimonadia</taxon>
        <taxon>Candidatus Nanosynbacterales</taxon>
        <taxon>Candidatus Nanosynbacteraceae</taxon>
        <taxon>Candidatus Nanosynbacter</taxon>
    </lineage>
</organism>
<keyword evidence="3" id="KW-1185">Reference proteome</keyword>
<accession>A0A4P9A454</accession>
<evidence type="ECO:0000256" key="1">
    <source>
        <dbReference type="SAM" id="MobiDB-lite"/>
    </source>
</evidence>
<sequence>MKQKKTSKLSRKKIIIVSLVAAIVVAGSYVAAAYYNKWLPFSDQDKAFTVDNQGRGVNPNKTKTEKKDTKNVEDNPDNKSARPNTDVTPQPSTDPQTKKRSVYVLMTSVEQSVDKHTITASGFVTNAVEQDGKCTYVFTLGNRVVKKTAGAIPGPSSTSCETMRVSRDELGAAGKWTVSIEYVSGRSQGVADGMTVVVE</sequence>
<evidence type="ECO:0000313" key="2">
    <source>
        <dbReference type="EMBL" id="QCT42589.1"/>
    </source>
</evidence>
<reference evidence="2 3" key="1">
    <citation type="submission" date="2019-04" db="EMBL/GenBank/DDBJ databases">
        <title>Saccharibacteria TM7 genomes.</title>
        <authorList>
            <person name="Bor B."/>
            <person name="He X."/>
            <person name="Chen T."/>
            <person name="Dewhirst F.E."/>
        </authorList>
    </citation>
    <scope>NUCLEOTIDE SEQUENCE [LARGE SCALE GENOMIC DNA]</scope>
    <source>
        <strain evidence="2 3">BB001</strain>
    </source>
</reference>
<feature type="compositionally biased region" description="Polar residues" evidence="1">
    <location>
        <begin position="81"/>
        <end position="95"/>
    </location>
</feature>
<dbReference type="RefSeq" id="WP_138079700.1">
    <property type="nucleotide sequence ID" value="NZ_CP040004.1"/>
</dbReference>
<proteinExistence type="predicted"/>
<dbReference type="AlphaFoldDB" id="A0A4P9A454"/>
<protein>
    <submittedName>
        <fullName evidence="2">Uncharacterized protein</fullName>
    </submittedName>
</protein>
<dbReference type="Proteomes" id="UP000310639">
    <property type="component" value="Chromosome"/>
</dbReference>
<dbReference type="KEGG" id="nft:FBF37_04005"/>
<evidence type="ECO:0000313" key="3">
    <source>
        <dbReference type="Proteomes" id="UP000310639"/>
    </source>
</evidence>
<gene>
    <name evidence="2" type="ORF">FBF37_04005</name>
</gene>
<feature type="compositionally biased region" description="Basic and acidic residues" evidence="1">
    <location>
        <begin position="62"/>
        <end position="80"/>
    </location>
</feature>
<feature type="region of interest" description="Disordered" evidence="1">
    <location>
        <begin position="49"/>
        <end position="100"/>
    </location>
</feature>
<dbReference type="EMBL" id="CP040004">
    <property type="protein sequence ID" value="QCT42589.1"/>
    <property type="molecule type" value="Genomic_DNA"/>
</dbReference>